<evidence type="ECO:0000313" key="2">
    <source>
        <dbReference type="Proteomes" id="UP001281447"/>
    </source>
</evidence>
<evidence type="ECO:0008006" key="3">
    <source>
        <dbReference type="Google" id="ProtNLM"/>
    </source>
</evidence>
<organism evidence="1 2">
    <name type="scientific">Tigheibacillus halophilus</name>
    <dbReference type="NCBI Taxonomy" id="361280"/>
    <lineage>
        <taxon>Bacteria</taxon>
        <taxon>Bacillati</taxon>
        <taxon>Bacillota</taxon>
        <taxon>Bacilli</taxon>
        <taxon>Bacillales</taxon>
        <taxon>Bacillaceae</taxon>
        <taxon>Tigheibacillus</taxon>
    </lineage>
</organism>
<reference evidence="1 2" key="1">
    <citation type="submission" date="2023-10" db="EMBL/GenBank/DDBJ databases">
        <title>Virgibacillus halophilus 5B73C genome.</title>
        <authorList>
            <person name="Miliotis G."/>
            <person name="Sengupta P."/>
            <person name="Hameed A."/>
            <person name="Chuvochina M."/>
            <person name="Mcdonagh F."/>
            <person name="Simpson A.C."/>
            <person name="Singh N.K."/>
            <person name="Rekha P.D."/>
            <person name="Raman K."/>
            <person name="Hugenholtz P."/>
            <person name="Venkateswaran K."/>
        </authorList>
    </citation>
    <scope>NUCLEOTIDE SEQUENCE [LARGE SCALE GENOMIC DNA]</scope>
    <source>
        <strain evidence="1 2">5B73C</strain>
    </source>
</reference>
<name>A0ABU5C942_9BACI</name>
<protein>
    <recommendedName>
        <fullName evidence="3">Phage protein</fullName>
    </recommendedName>
</protein>
<dbReference type="EMBL" id="JAWDIP010000004">
    <property type="protein sequence ID" value="MDY0395823.1"/>
    <property type="molecule type" value="Genomic_DNA"/>
</dbReference>
<gene>
    <name evidence="1" type="ORF">RWE15_17285</name>
</gene>
<dbReference type="RefSeq" id="WP_390352121.1">
    <property type="nucleotide sequence ID" value="NZ_JBHUIZ010000003.1"/>
</dbReference>
<comment type="caution">
    <text evidence="1">The sequence shown here is derived from an EMBL/GenBank/DDBJ whole genome shotgun (WGS) entry which is preliminary data.</text>
</comment>
<dbReference type="Proteomes" id="UP001281447">
    <property type="component" value="Unassembled WGS sequence"/>
</dbReference>
<keyword evidence="2" id="KW-1185">Reference proteome</keyword>
<sequence length="152" mass="17831">MLTFKEKLAIIETFPELTRHDISMGRVNYHFEDSVLDKKIVVYRLHPNGNGFVYAEQLDGTYPVDEKGMVNIREFTKEELQEVIASSISSLSKQETFIEVWRNSENEELLLRHDFDSWNVYTGDMLEATFATYDAARDYLEQEGFKRPHKNI</sequence>
<proteinExistence type="predicted"/>
<accession>A0ABU5C942</accession>
<evidence type="ECO:0000313" key="1">
    <source>
        <dbReference type="EMBL" id="MDY0395823.1"/>
    </source>
</evidence>